<organism evidence="12 13">
    <name type="scientific">Aaosphaeria arxii CBS 175.79</name>
    <dbReference type="NCBI Taxonomy" id="1450172"/>
    <lineage>
        <taxon>Eukaryota</taxon>
        <taxon>Fungi</taxon>
        <taxon>Dikarya</taxon>
        <taxon>Ascomycota</taxon>
        <taxon>Pezizomycotina</taxon>
        <taxon>Dothideomycetes</taxon>
        <taxon>Pleosporomycetidae</taxon>
        <taxon>Pleosporales</taxon>
        <taxon>Pleosporales incertae sedis</taxon>
        <taxon>Aaosphaeria</taxon>
    </lineage>
</organism>
<dbReference type="GO" id="GO:0045493">
    <property type="term" value="P:xylan catabolic process"/>
    <property type="evidence" value="ECO:0007669"/>
    <property type="project" value="UniProtKB-KW"/>
</dbReference>
<feature type="chain" id="PRO_5032708489" description="feruloyl esterase" evidence="10">
    <location>
        <begin position="17"/>
        <end position="312"/>
    </location>
</feature>
<evidence type="ECO:0000256" key="7">
    <source>
        <dbReference type="ARBA" id="ARBA00023277"/>
    </source>
</evidence>
<dbReference type="SUPFAM" id="SSF53474">
    <property type="entry name" value="alpha/beta-Hydrolases"/>
    <property type="match status" value="1"/>
</dbReference>
<evidence type="ECO:0000256" key="10">
    <source>
        <dbReference type="SAM" id="SignalP"/>
    </source>
</evidence>
<dbReference type="GO" id="GO:0030600">
    <property type="term" value="F:feruloyl esterase activity"/>
    <property type="evidence" value="ECO:0007669"/>
    <property type="project" value="UniProtKB-EC"/>
</dbReference>
<dbReference type="GO" id="GO:0005576">
    <property type="term" value="C:extracellular region"/>
    <property type="evidence" value="ECO:0007669"/>
    <property type="project" value="UniProtKB-SubCell"/>
</dbReference>
<comment type="catalytic activity">
    <reaction evidence="9">
        <text>feruloyl-polysaccharide + H2O = ferulate + polysaccharide.</text>
        <dbReference type="EC" id="3.1.1.73"/>
    </reaction>
</comment>
<proteinExistence type="predicted"/>
<sequence length="312" mass="34209">MYAYIFAFLLLATASASPHALPRAESGCGRTQILPGITQYRFSLKSSGKDRSYSYHLPSNYDKNRRYPVVLGFHGSSSTGLFFELDTKMSETRFSGDKIMVYPNGVGGSWAGPTYHTDSTVDEDVQYVSDVVEDLRARLCVDEKRIYAAGMSNGGGFVGTLACSKVGSQLFAGFAASSGAFYTDLNDSTSQCKSEATVPILEIHGFGDRTVHYEGGQGDGGPLPSIPSWLDTWAQRYTCQNKTEEVTHEGDVHHYSWTCNGKAGLLQHYKVERLGHCWADTEINLSQISVPQGPASIKATAIIMEFFDNIER</sequence>
<dbReference type="AlphaFoldDB" id="A0A6A5X9F3"/>
<dbReference type="PANTHER" id="PTHR38050">
    <property type="match status" value="1"/>
</dbReference>
<evidence type="ECO:0000256" key="6">
    <source>
        <dbReference type="ARBA" id="ARBA00022801"/>
    </source>
</evidence>
<evidence type="ECO:0000256" key="2">
    <source>
        <dbReference type="ARBA" id="ARBA00013091"/>
    </source>
</evidence>
<accession>A0A6A5X9F3</accession>
<dbReference type="PANTHER" id="PTHR38050:SF2">
    <property type="entry name" value="FERULOYL ESTERASE C-RELATED"/>
    <property type="match status" value="1"/>
</dbReference>
<evidence type="ECO:0000256" key="1">
    <source>
        <dbReference type="ARBA" id="ARBA00004613"/>
    </source>
</evidence>
<dbReference type="Gene3D" id="3.40.50.1820">
    <property type="entry name" value="alpha/beta hydrolase"/>
    <property type="match status" value="1"/>
</dbReference>
<dbReference type="OrthoDB" id="424610at2759"/>
<dbReference type="InterPro" id="IPR001375">
    <property type="entry name" value="Peptidase_S9_cat"/>
</dbReference>
<reference evidence="12" key="1">
    <citation type="journal article" date="2020" name="Stud. Mycol.">
        <title>101 Dothideomycetes genomes: a test case for predicting lifestyles and emergence of pathogens.</title>
        <authorList>
            <person name="Haridas S."/>
            <person name="Albert R."/>
            <person name="Binder M."/>
            <person name="Bloem J."/>
            <person name="Labutti K."/>
            <person name="Salamov A."/>
            <person name="Andreopoulos B."/>
            <person name="Baker S."/>
            <person name="Barry K."/>
            <person name="Bills G."/>
            <person name="Bluhm B."/>
            <person name="Cannon C."/>
            <person name="Castanera R."/>
            <person name="Culley D."/>
            <person name="Daum C."/>
            <person name="Ezra D."/>
            <person name="Gonzalez J."/>
            <person name="Henrissat B."/>
            <person name="Kuo A."/>
            <person name="Liang C."/>
            <person name="Lipzen A."/>
            <person name="Lutzoni F."/>
            <person name="Magnuson J."/>
            <person name="Mondo S."/>
            <person name="Nolan M."/>
            <person name="Ohm R."/>
            <person name="Pangilinan J."/>
            <person name="Park H.-J."/>
            <person name="Ramirez L."/>
            <person name="Alfaro M."/>
            <person name="Sun H."/>
            <person name="Tritt A."/>
            <person name="Yoshinaga Y."/>
            <person name="Zwiers L.-H."/>
            <person name="Turgeon B."/>
            <person name="Goodwin S."/>
            <person name="Spatafora J."/>
            <person name="Crous P."/>
            <person name="Grigoriev I."/>
        </authorList>
    </citation>
    <scope>NUCLEOTIDE SEQUENCE</scope>
    <source>
        <strain evidence="12">CBS 175.79</strain>
    </source>
</reference>
<feature type="signal peptide" evidence="10">
    <location>
        <begin position="1"/>
        <end position="16"/>
    </location>
</feature>
<keyword evidence="4" id="KW-0858">Xylan degradation</keyword>
<keyword evidence="5 10" id="KW-0732">Signal</keyword>
<keyword evidence="7" id="KW-0119">Carbohydrate metabolism</keyword>
<comment type="subcellular location">
    <subcellularLocation>
        <location evidence="1">Secreted</location>
    </subcellularLocation>
</comment>
<feature type="domain" description="Peptidase S9 prolyl oligopeptidase catalytic" evidence="11">
    <location>
        <begin position="97"/>
        <end position="189"/>
    </location>
</feature>
<evidence type="ECO:0000256" key="4">
    <source>
        <dbReference type="ARBA" id="ARBA00022651"/>
    </source>
</evidence>
<dbReference type="InterPro" id="IPR029058">
    <property type="entry name" value="AB_hydrolase_fold"/>
</dbReference>
<evidence type="ECO:0000256" key="3">
    <source>
        <dbReference type="ARBA" id="ARBA00022525"/>
    </source>
</evidence>
<keyword evidence="3" id="KW-0964">Secreted</keyword>
<dbReference type="EMBL" id="ML978078">
    <property type="protein sequence ID" value="KAF2009598.1"/>
    <property type="molecule type" value="Genomic_DNA"/>
</dbReference>
<dbReference type="GO" id="GO:0006508">
    <property type="term" value="P:proteolysis"/>
    <property type="evidence" value="ECO:0007669"/>
    <property type="project" value="InterPro"/>
</dbReference>
<evidence type="ECO:0000256" key="5">
    <source>
        <dbReference type="ARBA" id="ARBA00022729"/>
    </source>
</evidence>
<keyword evidence="8" id="KW-0624">Polysaccharide degradation</keyword>
<name>A0A6A5X9F3_9PLEO</name>
<keyword evidence="13" id="KW-1185">Reference proteome</keyword>
<evidence type="ECO:0000313" key="12">
    <source>
        <dbReference type="EMBL" id="KAF2009598.1"/>
    </source>
</evidence>
<evidence type="ECO:0000259" key="11">
    <source>
        <dbReference type="Pfam" id="PF00326"/>
    </source>
</evidence>
<dbReference type="Pfam" id="PF00326">
    <property type="entry name" value="Peptidase_S9"/>
    <property type="match status" value="1"/>
</dbReference>
<dbReference type="Proteomes" id="UP000799778">
    <property type="component" value="Unassembled WGS sequence"/>
</dbReference>
<gene>
    <name evidence="12" type="ORF">BU24DRAFT_473784</name>
</gene>
<protein>
    <recommendedName>
        <fullName evidence="2">feruloyl esterase</fullName>
        <ecNumber evidence="2">3.1.1.73</ecNumber>
    </recommendedName>
</protein>
<evidence type="ECO:0000256" key="8">
    <source>
        <dbReference type="ARBA" id="ARBA00023326"/>
    </source>
</evidence>
<dbReference type="GO" id="GO:0008236">
    <property type="term" value="F:serine-type peptidase activity"/>
    <property type="evidence" value="ECO:0007669"/>
    <property type="project" value="InterPro"/>
</dbReference>
<dbReference type="RefSeq" id="XP_033377937.1">
    <property type="nucleotide sequence ID" value="XM_033532810.1"/>
</dbReference>
<dbReference type="GeneID" id="54290207"/>
<dbReference type="EC" id="3.1.1.73" evidence="2"/>
<dbReference type="InterPro" id="IPR043595">
    <property type="entry name" value="FaeB/C/D"/>
</dbReference>
<evidence type="ECO:0000256" key="9">
    <source>
        <dbReference type="ARBA" id="ARBA00034075"/>
    </source>
</evidence>
<keyword evidence="6" id="KW-0378">Hydrolase</keyword>
<evidence type="ECO:0000313" key="13">
    <source>
        <dbReference type="Proteomes" id="UP000799778"/>
    </source>
</evidence>